<dbReference type="EMBL" id="LGUT01004043">
    <property type="protein sequence ID" value="KOG65236.1"/>
    <property type="molecule type" value="Genomic_DNA"/>
</dbReference>
<feature type="region of interest" description="Disordered" evidence="1">
    <location>
        <begin position="73"/>
        <end position="92"/>
    </location>
</feature>
<accession>A0ABR5ITR0</accession>
<comment type="caution">
    <text evidence="3">The sequence shown here is derived from an EMBL/GenBank/DDBJ whole genome shotgun (WGS) entry which is preliminary data.</text>
</comment>
<reference evidence="3 4" key="1">
    <citation type="submission" date="2015-07" db="EMBL/GenBank/DDBJ databases">
        <authorList>
            <person name="Ju K.-S."/>
            <person name="Doroghazi J.R."/>
            <person name="Metcalf W.W."/>
        </authorList>
    </citation>
    <scope>NUCLEOTIDE SEQUENCE [LARGE SCALE GENOMIC DNA]</scope>
    <source>
        <strain evidence="3 4">NRRL B-3589</strain>
    </source>
</reference>
<dbReference type="Pfam" id="PF01381">
    <property type="entry name" value="HTH_3"/>
    <property type="match status" value="1"/>
</dbReference>
<feature type="non-terminal residue" evidence="3">
    <location>
        <position position="124"/>
    </location>
</feature>
<dbReference type="PROSITE" id="PS50943">
    <property type="entry name" value="HTH_CROC1"/>
    <property type="match status" value="1"/>
</dbReference>
<dbReference type="SUPFAM" id="SSF47413">
    <property type="entry name" value="lambda repressor-like DNA-binding domains"/>
    <property type="match status" value="1"/>
</dbReference>
<keyword evidence="4" id="KW-1185">Reference proteome</keyword>
<dbReference type="InterPro" id="IPR010982">
    <property type="entry name" value="Lambda_DNA-bd_dom_sf"/>
</dbReference>
<dbReference type="Proteomes" id="UP000037020">
    <property type="component" value="Unassembled WGS sequence"/>
</dbReference>
<feature type="domain" description="HTH cro/C1-type" evidence="2">
    <location>
        <begin position="24"/>
        <end position="63"/>
    </location>
</feature>
<protein>
    <submittedName>
        <fullName evidence="3">DNA-binding protein</fullName>
    </submittedName>
</protein>
<name>A0ABR5ITR0_9ACTN</name>
<dbReference type="InterPro" id="IPR001387">
    <property type="entry name" value="Cro/C1-type_HTH"/>
</dbReference>
<evidence type="ECO:0000313" key="4">
    <source>
        <dbReference type="Proteomes" id="UP000037020"/>
    </source>
</evidence>
<evidence type="ECO:0000313" key="3">
    <source>
        <dbReference type="EMBL" id="KOG65236.1"/>
    </source>
</evidence>
<gene>
    <name evidence="3" type="ORF">ADK38_41740</name>
</gene>
<sequence length="124" mass="13466">MEDLMRFRGYDIDHPRGGGRSKIADDAGVHRAAVTRLLQRQSMPDLTTMRGLARALAVPVRDVLIRSGKLTEDDLPLPATYPPPAPAGTGTPRVTLEEAAELLGVPDERRALFLQVAAPFLPSE</sequence>
<proteinExistence type="predicted"/>
<keyword evidence="3" id="KW-0238">DNA-binding</keyword>
<organism evidence="3 4">
    <name type="scientific">Streptomyces varsoviensis</name>
    <dbReference type="NCBI Taxonomy" id="67373"/>
    <lineage>
        <taxon>Bacteria</taxon>
        <taxon>Bacillati</taxon>
        <taxon>Actinomycetota</taxon>
        <taxon>Actinomycetes</taxon>
        <taxon>Kitasatosporales</taxon>
        <taxon>Streptomycetaceae</taxon>
        <taxon>Streptomyces</taxon>
    </lineage>
</organism>
<dbReference type="Gene3D" id="1.10.260.40">
    <property type="entry name" value="lambda repressor-like DNA-binding domains"/>
    <property type="match status" value="1"/>
</dbReference>
<dbReference type="GO" id="GO:0003677">
    <property type="term" value="F:DNA binding"/>
    <property type="evidence" value="ECO:0007669"/>
    <property type="project" value="UniProtKB-KW"/>
</dbReference>
<evidence type="ECO:0000256" key="1">
    <source>
        <dbReference type="SAM" id="MobiDB-lite"/>
    </source>
</evidence>
<dbReference type="CDD" id="cd00093">
    <property type="entry name" value="HTH_XRE"/>
    <property type="match status" value="1"/>
</dbReference>
<evidence type="ECO:0000259" key="2">
    <source>
        <dbReference type="PROSITE" id="PS50943"/>
    </source>
</evidence>